<name>A0A0D2VLE7_CAPO3</name>
<proteinExistence type="inferred from homology"/>
<dbReference type="PANTHER" id="PTHR10540:SF8">
    <property type="entry name" value="COP9 SIGNALOSOME COMPLEX SUBUNIT 6"/>
    <property type="match status" value="1"/>
</dbReference>
<dbReference type="InterPro" id="IPR000555">
    <property type="entry name" value="JAMM/MPN+_dom"/>
</dbReference>
<dbReference type="RefSeq" id="XP_004348913.2">
    <property type="nucleotide sequence ID" value="XM_004348863.2"/>
</dbReference>
<dbReference type="EMBL" id="KE346362">
    <property type="protein sequence ID" value="KJE90937.1"/>
    <property type="molecule type" value="Genomic_DNA"/>
</dbReference>
<evidence type="ECO:0000259" key="4">
    <source>
        <dbReference type="SMART" id="SM00232"/>
    </source>
</evidence>
<dbReference type="InParanoid" id="A0A0D2VLE7"/>
<dbReference type="PANTHER" id="PTHR10540">
    <property type="entry name" value="EUKARYOTIC TRANSLATION INITIATION FACTOR 3 SUBUNIT F-RELATED"/>
    <property type="match status" value="1"/>
</dbReference>
<dbReference type="CDD" id="cd08063">
    <property type="entry name" value="MPN_CSN6"/>
    <property type="match status" value="1"/>
</dbReference>
<dbReference type="PhylomeDB" id="A0A0D2VLE7"/>
<keyword evidence="2" id="KW-0539">Nucleus</keyword>
<evidence type="ECO:0000256" key="1">
    <source>
        <dbReference type="ARBA" id="ARBA00010893"/>
    </source>
</evidence>
<dbReference type="AlphaFoldDB" id="A0A0D2VLE7"/>
<dbReference type="InterPro" id="IPR024969">
    <property type="entry name" value="EIF3F/CSN6-like_C"/>
</dbReference>
<keyword evidence="2" id="KW-0736">Signalosome</keyword>
<feature type="compositionally biased region" description="Low complexity" evidence="3">
    <location>
        <begin position="10"/>
        <end position="22"/>
    </location>
</feature>
<dbReference type="GO" id="GO:0008237">
    <property type="term" value="F:metallopeptidase activity"/>
    <property type="evidence" value="ECO:0007669"/>
    <property type="project" value="InterPro"/>
</dbReference>
<dbReference type="SMART" id="SM00232">
    <property type="entry name" value="JAB_MPN"/>
    <property type="match status" value="1"/>
</dbReference>
<dbReference type="Proteomes" id="UP000008743">
    <property type="component" value="Unassembled WGS sequence"/>
</dbReference>
<dbReference type="InterPro" id="IPR033859">
    <property type="entry name" value="MPN_CSN6"/>
</dbReference>
<organism evidence="5 6">
    <name type="scientific">Capsaspora owczarzaki (strain ATCC 30864)</name>
    <dbReference type="NCBI Taxonomy" id="595528"/>
    <lineage>
        <taxon>Eukaryota</taxon>
        <taxon>Filasterea</taxon>
        <taxon>Capsaspora</taxon>
    </lineage>
</organism>
<protein>
    <recommendedName>
        <fullName evidence="2">COP9 signalosome complex subunit 6</fullName>
    </recommendedName>
</protein>
<dbReference type="Gene3D" id="3.40.140.10">
    <property type="entry name" value="Cytidine Deaminase, domain 2"/>
    <property type="match status" value="1"/>
</dbReference>
<keyword evidence="2" id="KW-0963">Cytoplasm</keyword>
<feature type="region of interest" description="Disordered" evidence="3">
    <location>
        <begin position="95"/>
        <end position="119"/>
    </location>
</feature>
<dbReference type="eggNOG" id="KOG3050">
    <property type="taxonomic scope" value="Eukaryota"/>
</dbReference>
<reference evidence="6" key="1">
    <citation type="submission" date="2011-02" db="EMBL/GenBank/DDBJ databases">
        <title>The Genome Sequence of Capsaspora owczarzaki ATCC 30864.</title>
        <authorList>
            <person name="Russ C."/>
            <person name="Cuomo C."/>
            <person name="Burger G."/>
            <person name="Gray M.W."/>
            <person name="Holland P.W.H."/>
            <person name="King N."/>
            <person name="Lang F.B.F."/>
            <person name="Roger A.J."/>
            <person name="Ruiz-Trillo I."/>
            <person name="Young S.K."/>
            <person name="Zeng Q."/>
            <person name="Gargeya S."/>
            <person name="Alvarado L."/>
            <person name="Berlin A."/>
            <person name="Chapman S.B."/>
            <person name="Chen Z."/>
            <person name="Freedman E."/>
            <person name="Gellesch M."/>
            <person name="Goldberg J."/>
            <person name="Griggs A."/>
            <person name="Gujja S."/>
            <person name="Heilman E."/>
            <person name="Heiman D."/>
            <person name="Howarth C."/>
            <person name="Mehta T."/>
            <person name="Neiman D."/>
            <person name="Pearson M."/>
            <person name="Roberts A."/>
            <person name="Saif S."/>
            <person name="Shea T."/>
            <person name="Shenoy N."/>
            <person name="Sisk P."/>
            <person name="Stolte C."/>
            <person name="Sykes S."/>
            <person name="White J."/>
            <person name="Yandava C."/>
            <person name="Haas B."/>
            <person name="Nusbaum C."/>
            <person name="Birren B."/>
        </authorList>
    </citation>
    <scope>NUCLEOTIDE SEQUENCE</scope>
    <source>
        <strain evidence="6">ATCC 30864</strain>
    </source>
</reference>
<evidence type="ECO:0000313" key="6">
    <source>
        <dbReference type="Proteomes" id="UP000008743"/>
    </source>
</evidence>
<dbReference type="OrthoDB" id="1378at2759"/>
<comment type="similarity">
    <text evidence="1 2">Belongs to the peptidase M67A family. CSN6 subfamily.</text>
</comment>
<dbReference type="STRING" id="595528.A0A0D2VLE7"/>
<evidence type="ECO:0000256" key="3">
    <source>
        <dbReference type="SAM" id="MobiDB-lite"/>
    </source>
</evidence>
<dbReference type="Pfam" id="PF13012">
    <property type="entry name" value="MitMem_reg"/>
    <property type="match status" value="1"/>
</dbReference>
<gene>
    <name evidence="5" type="ORF">CAOG_002163</name>
</gene>
<comment type="function">
    <text evidence="2">Component of the COP9 signalosome complex (CSN), a complex involved in various cellular and developmental processes.</text>
</comment>
<feature type="region of interest" description="Disordered" evidence="3">
    <location>
        <begin position="1"/>
        <end position="22"/>
    </location>
</feature>
<evidence type="ECO:0000256" key="2">
    <source>
        <dbReference type="RuleBase" id="RU367006"/>
    </source>
</evidence>
<accession>A0A0D2VLE7</accession>
<dbReference type="GO" id="GO:0008180">
    <property type="term" value="C:COP9 signalosome"/>
    <property type="evidence" value="ECO:0007669"/>
    <property type="project" value="UniProtKB-UniRule"/>
</dbReference>
<evidence type="ECO:0000313" key="5">
    <source>
        <dbReference type="EMBL" id="KJE90937.1"/>
    </source>
</evidence>
<keyword evidence="6" id="KW-1185">Reference proteome</keyword>
<feature type="domain" description="JAB1/MPN/MOV34 metalloenzyme" evidence="4">
    <location>
        <begin position="39"/>
        <end position="192"/>
    </location>
</feature>
<dbReference type="GO" id="GO:0005737">
    <property type="term" value="C:cytoplasm"/>
    <property type="evidence" value="ECO:0007669"/>
    <property type="project" value="UniProtKB-SubCell"/>
</dbReference>
<sequence>MMETSDALPTSSSTATTTTTATSTSAANVIASNVKSSLQIALHPLVILNISDHWTRTRAQHSVANPSVFGALIGTQNGRNFEIFNSFELVVRNEPTGSGAGPEAMQTDNDSSSSSSSAAPTSSEWVVDVEYFRRKQEQFKKVFANYDFLGWYSTSKSVCELGNETPLYLQLNPAGTATAKDVPVSIFESVIDMVNGQPQMLFIPVSYRVESGEAERISVDHVAKSSGGDTPNVSSVSAQLGVQHSAIQMLYQRIDVIRNFLVAVQQGSVEADPALLREIASLCNRLPNLDSPDLAEERLRECTDVMLISYLGSVTKGCQALNSGPRKSLQSYQTGSQRWQRQAALPR</sequence>
<comment type="subcellular location">
    <subcellularLocation>
        <location evidence="2">Cytoplasm</location>
    </subcellularLocation>
    <subcellularLocation>
        <location evidence="2">Nucleus</location>
    </subcellularLocation>
</comment>
<dbReference type="GO" id="GO:0000338">
    <property type="term" value="P:protein deneddylation"/>
    <property type="evidence" value="ECO:0007669"/>
    <property type="project" value="InterPro"/>
</dbReference>
<dbReference type="Pfam" id="PF01398">
    <property type="entry name" value="JAB"/>
    <property type="match status" value="2"/>
</dbReference>